<dbReference type="InterPro" id="IPR050570">
    <property type="entry name" value="Cell_wall_metabolism_enzyme"/>
</dbReference>
<dbReference type="PANTHER" id="PTHR21666:SF270">
    <property type="entry name" value="MUREIN HYDROLASE ACTIVATOR ENVC"/>
    <property type="match status" value="1"/>
</dbReference>
<dbReference type="InterPro" id="IPR016047">
    <property type="entry name" value="M23ase_b-sheet_dom"/>
</dbReference>
<dbReference type="PANTHER" id="PTHR21666">
    <property type="entry name" value="PEPTIDASE-RELATED"/>
    <property type="match status" value="1"/>
</dbReference>
<gene>
    <name evidence="2" type="ORF">ET418_00965</name>
</gene>
<dbReference type="Gene3D" id="2.70.70.10">
    <property type="entry name" value="Glucose Permease (Domain IIA)"/>
    <property type="match status" value="1"/>
</dbReference>
<name>A0A5A9XU01_9BACT</name>
<dbReference type="OrthoDB" id="9815245at2"/>
<dbReference type="SUPFAM" id="SSF51261">
    <property type="entry name" value="Duplicated hybrid motif"/>
    <property type="match status" value="1"/>
</dbReference>
<proteinExistence type="predicted"/>
<evidence type="ECO:0000313" key="3">
    <source>
        <dbReference type="Proteomes" id="UP000324298"/>
    </source>
</evidence>
<sequence length="273" mass="29364">MHNRRTFPLFRIQPLVILWVCASIPALPGQGRADIYRFVTVDGVETFTDAPQNKTAKVVIKEYGTPLAKKKKKAAKNEKVRDVSLNEVVEKTVNASINPRETPPASFEPHLPPVGGTITSGVGMRIDPIDGRLRHHNGVDIAIPEGTAVKAVGPGVVVYSGLRSGYGYTVLVEHVNGMVTLYGHNSRLLVAQGQQIDADTTIALSGSTGRSTGPHLHFEAWQAGVNVTPAFMPGSTMPLPRTHLAAAKHRSSFRKQVLADGSVLFTNIPTSVP</sequence>
<dbReference type="CDD" id="cd12797">
    <property type="entry name" value="M23_peptidase"/>
    <property type="match status" value="1"/>
</dbReference>
<protein>
    <submittedName>
        <fullName evidence="2">M23 family metallopeptidase</fullName>
    </submittedName>
</protein>
<dbReference type="EMBL" id="SRSD01000001">
    <property type="protein sequence ID" value="KAA0895121.1"/>
    <property type="molecule type" value="Genomic_DNA"/>
</dbReference>
<keyword evidence="3" id="KW-1185">Reference proteome</keyword>
<accession>A0A5A9XU01</accession>
<dbReference type="Pfam" id="PF01551">
    <property type="entry name" value="Peptidase_M23"/>
    <property type="match status" value="1"/>
</dbReference>
<comment type="caution">
    <text evidence="2">The sequence shown here is derived from an EMBL/GenBank/DDBJ whole genome shotgun (WGS) entry which is preliminary data.</text>
</comment>
<organism evidence="2 3">
    <name type="scientific">Oryzomonas rubra</name>
    <dbReference type="NCBI Taxonomy" id="2509454"/>
    <lineage>
        <taxon>Bacteria</taxon>
        <taxon>Pseudomonadati</taxon>
        <taxon>Thermodesulfobacteriota</taxon>
        <taxon>Desulfuromonadia</taxon>
        <taxon>Geobacterales</taxon>
        <taxon>Geobacteraceae</taxon>
        <taxon>Oryzomonas</taxon>
    </lineage>
</organism>
<reference evidence="2 3" key="1">
    <citation type="submission" date="2019-04" db="EMBL/GenBank/DDBJ databases">
        <title>Geobacter ruber sp. nov., ferric-reducing bacteria isolated from paddy soil.</title>
        <authorList>
            <person name="Xu Z."/>
            <person name="Masuda Y."/>
            <person name="Itoh H."/>
            <person name="Senoo K."/>
        </authorList>
    </citation>
    <scope>NUCLEOTIDE SEQUENCE [LARGE SCALE GENOMIC DNA]</scope>
    <source>
        <strain evidence="2 3">Red88</strain>
    </source>
</reference>
<evidence type="ECO:0000313" key="2">
    <source>
        <dbReference type="EMBL" id="KAA0895121.1"/>
    </source>
</evidence>
<dbReference type="Proteomes" id="UP000324298">
    <property type="component" value="Unassembled WGS sequence"/>
</dbReference>
<dbReference type="InterPro" id="IPR011055">
    <property type="entry name" value="Dup_hybrid_motif"/>
</dbReference>
<feature type="domain" description="M23ase beta-sheet core" evidence="1">
    <location>
        <begin position="135"/>
        <end position="229"/>
    </location>
</feature>
<dbReference type="GO" id="GO:0004222">
    <property type="term" value="F:metalloendopeptidase activity"/>
    <property type="evidence" value="ECO:0007669"/>
    <property type="project" value="TreeGrafter"/>
</dbReference>
<dbReference type="AlphaFoldDB" id="A0A5A9XU01"/>
<evidence type="ECO:0000259" key="1">
    <source>
        <dbReference type="Pfam" id="PF01551"/>
    </source>
</evidence>